<keyword evidence="2" id="KW-0732">Signal</keyword>
<keyword evidence="6" id="KW-1185">Reference proteome</keyword>
<dbReference type="RefSeq" id="WP_013344432.1">
    <property type="nucleotide sequence ID" value="NC_014541.1"/>
</dbReference>
<feature type="domain" description="Peptidase M16 C-terminal" evidence="4">
    <location>
        <begin position="217"/>
        <end position="385"/>
    </location>
</feature>
<proteinExistence type="inferred from homology"/>
<dbReference type="PANTHER" id="PTHR11851:SF49">
    <property type="entry name" value="MITOCHONDRIAL-PROCESSING PEPTIDASE SUBUNIT ALPHA"/>
    <property type="match status" value="1"/>
</dbReference>
<dbReference type="GeneID" id="67181165"/>
<protein>
    <submittedName>
        <fullName evidence="5">Peptidase M16 domain protein</fullName>
    </submittedName>
</protein>
<reference evidence="5 6" key="1">
    <citation type="journal article" date="2010" name="Stand. Genomic Sci.">
        <title>Complete genome sequence of Ferrimonas balearica type strain (PAT).</title>
        <authorList>
            <person name="Nolan M."/>
            <person name="Sikorski J."/>
            <person name="Davenport K."/>
            <person name="Lucas S."/>
            <person name="Glavina Del Rio T."/>
            <person name="Tice H."/>
            <person name="Cheng J."/>
            <person name="Goodwin L."/>
            <person name="Pitluck S."/>
            <person name="Liolios K."/>
            <person name="Ivanova N."/>
            <person name="Mavromatis K."/>
            <person name="Ovchinnikova G."/>
            <person name="Pati A."/>
            <person name="Chen A."/>
            <person name="Palaniappan K."/>
            <person name="Land M."/>
            <person name="Hauser L."/>
            <person name="Chang Y."/>
            <person name="Jeffries C."/>
            <person name="Tapia R."/>
            <person name="Brettin T."/>
            <person name="Detter J."/>
            <person name="Han C."/>
            <person name="Yasawong M."/>
            <person name="Rohde M."/>
            <person name="Tindall B."/>
            <person name="Goker M."/>
            <person name="Woyke T."/>
            <person name="Bristow J."/>
            <person name="Eisen J."/>
            <person name="Markowitz V."/>
            <person name="Hugenholtz P."/>
            <person name="Kyrpides N."/>
            <person name="Klenk H."/>
            <person name="Lapidus A."/>
        </authorList>
    </citation>
    <scope>NUCLEOTIDE SEQUENCE [LARGE SCALE GENOMIC DNA]</scope>
    <source>
        <strain evidence="6">DSM 9799 / CCM 4581 / KCTC 23876 / PAT</strain>
    </source>
</reference>
<name>E1STJ3_FERBD</name>
<dbReference type="HOGENOM" id="CLU_007487_0_1_6"/>
<accession>E1STJ3</accession>
<feature type="domain" description="Peptidase M16 N-terminal" evidence="3">
    <location>
        <begin position="53"/>
        <end position="198"/>
    </location>
</feature>
<dbReference type="KEGG" id="fbl:Fbal_0917"/>
<dbReference type="SUPFAM" id="SSF63411">
    <property type="entry name" value="LuxS/MPP-like metallohydrolase"/>
    <property type="match status" value="4"/>
</dbReference>
<gene>
    <name evidence="5" type="ordered locus">Fbal_0917</name>
</gene>
<dbReference type="Gene3D" id="3.30.830.10">
    <property type="entry name" value="Metalloenzyme, LuxS/M16 peptidase-like"/>
    <property type="match status" value="4"/>
</dbReference>
<evidence type="ECO:0000259" key="3">
    <source>
        <dbReference type="Pfam" id="PF00675"/>
    </source>
</evidence>
<dbReference type="AlphaFoldDB" id="E1STJ3"/>
<dbReference type="Proteomes" id="UP000006683">
    <property type="component" value="Chromosome"/>
</dbReference>
<dbReference type="Pfam" id="PF05193">
    <property type="entry name" value="Peptidase_M16_C"/>
    <property type="match status" value="2"/>
</dbReference>
<dbReference type="STRING" id="550540.Fbal_0917"/>
<dbReference type="GO" id="GO:0046872">
    <property type="term" value="F:metal ion binding"/>
    <property type="evidence" value="ECO:0007669"/>
    <property type="project" value="InterPro"/>
</dbReference>
<sequence length="952" mass="107113">MVIFRPLAAACAVVLALAGCGSTDATPPADRTESAKLFTLDYRQLTLDNGLKVVLVPTDYPDVVAMEMTVGTGSRNEVEPGKTGFAHFFEHMMFKGTETHPQAVYQSMLKERGVDNRAYTTDDYTNYHQVFAKDHLETMLRLEADRFQNLQYDETTFRTEALTVKGEYLKNFASPVNKLFAGLRERAYTTHTYRHSTMGFFEDIEKMPEQLDYASLFFARYYKPEYVTLTLVGDFDPADAERWVQQYWGDWARGDFSVEVPAEPRQTVAKYDHLNESAGGQSWYAIGFHGPAFSDSNKDFAAAQLLGEHFFGANSSLYQQLVVNEQLANQMFHYFPPRKDPSQLMLFFRSADGEALLAVREALMDTLAQIRTEPMSERDLAQLKSHLKYRFASGLDSSKSIADVLATFLHFDRDVETLNRYYAQLDQVTPADIQAVANRYFVESGSTGLTLAEGDAVAGFDTPLGLEQRVAALTAPTEPQFALVDQRSASPLIDLNLLFNTGAAWDPADAKGLAQFTAQMLVNAGSSQRSYRDLEQANYPLGASLSVQVDKEMVSIRGRVHKDNFDAWYPLFIERVLSPGWREEDVSRLRTELVNSIESGLKAANDEELGKEALYQQIYQNHPYQSLNLGRVSHVEAITVPQLQAFYRNHFTQQNLTLGVAGDLSDGQLARLQADLSALPASGVAQPAIAEPTLPAGRHALVINKPQTKATAVSFGFPISLNRADPDWVALYLVRSYLGEHRSANSFLYQRIRELRGMNYGDYAYIEYFPRGMYQTKPDANLGRSSQIFQVWLRPLRDNQDAHFATRVAMYELEQLVENGMSDSAFEATRNFLTNAVPQLVASQDRLLGYGLDSAFYGTDTFVSEVRKGLEALTLEQVNRVIREQLKLADMQFVFVSPQAEEMAQRLRQEQPSPMRYNAEMAPEVLAEDARIEALPLKLKQVEVVTLESRFQ</sequence>
<dbReference type="Pfam" id="PF00675">
    <property type="entry name" value="Peptidase_M16"/>
    <property type="match status" value="2"/>
</dbReference>
<feature type="domain" description="Peptidase M16 C-terminal" evidence="4">
    <location>
        <begin position="638"/>
        <end position="831"/>
    </location>
</feature>
<dbReference type="eggNOG" id="COG0612">
    <property type="taxonomic scope" value="Bacteria"/>
</dbReference>
<dbReference type="InterPro" id="IPR007863">
    <property type="entry name" value="Peptidase_M16_C"/>
</dbReference>
<dbReference type="PANTHER" id="PTHR11851">
    <property type="entry name" value="METALLOPROTEASE"/>
    <property type="match status" value="1"/>
</dbReference>
<dbReference type="InterPro" id="IPR011249">
    <property type="entry name" value="Metalloenz_LuxS/M16"/>
</dbReference>
<feature type="chain" id="PRO_5003151739" evidence="2">
    <location>
        <begin position="26"/>
        <end position="952"/>
    </location>
</feature>
<organism evidence="5 6">
    <name type="scientific">Ferrimonas balearica (strain DSM 9799 / CCM 4581 / KCTC 23876 / PAT)</name>
    <dbReference type="NCBI Taxonomy" id="550540"/>
    <lineage>
        <taxon>Bacteria</taxon>
        <taxon>Pseudomonadati</taxon>
        <taxon>Pseudomonadota</taxon>
        <taxon>Gammaproteobacteria</taxon>
        <taxon>Alteromonadales</taxon>
        <taxon>Ferrimonadaceae</taxon>
        <taxon>Ferrimonas</taxon>
    </lineage>
</organism>
<dbReference type="InterPro" id="IPR011765">
    <property type="entry name" value="Pept_M16_N"/>
</dbReference>
<feature type="signal peptide" evidence="2">
    <location>
        <begin position="1"/>
        <end position="25"/>
    </location>
</feature>
<evidence type="ECO:0000256" key="1">
    <source>
        <dbReference type="ARBA" id="ARBA00007261"/>
    </source>
</evidence>
<evidence type="ECO:0000313" key="6">
    <source>
        <dbReference type="Proteomes" id="UP000006683"/>
    </source>
</evidence>
<evidence type="ECO:0000256" key="2">
    <source>
        <dbReference type="SAM" id="SignalP"/>
    </source>
</evidence>
<feature type="domain" description="Peptidase M16 N-terminal" evidence="3">
    <location>
        <begin position="495"/>
        <end position="625"/>
    </location>
</feature>
<evidence type="ECO:0000313" key="5">
    <source>
        <dbReference type="EMBL" id="ADN75126.1"/>
    </source>
</evidence>
<evidence type="ECO:0000259" key="4">
    <source>
        <dbReference type="Pfam" id="PF05193"/>
    </source>
</evidence>
<dbReference type="InterPro" id="IPR050361">
    <property type="entry name" value="MPP/UQCRC_Complex"/>
</dbReference>
<dbReference type="OrthoDB" id="9811314at2"/>
<dbReference type="EMBL" id="CP002209">
    <property type="protein sequence ID" value="ADN75126.1"/>
    <property type="molecule type" value="Genomic_DNA"/>
</dbReference>
<comment type="similarity">
    <text evidence="1">Belongs to the peptidase M16 family.</text>
</comment>
<dbReference type="PROSITE" id="PS51257">
    <property type="entry name" value="PROKAR_LIPOPROTEIN"/>
    <property type="match status" value="1"/>
</dbReference>